<gene>
    <name evidence="1" type="ORF">RhiirA1_449622</name>
</gene>
<reference evidence="1 2" key="1">
    <citation type="submission" date="2017-10" db="EMBL/GenBank/DDBJ databases">
        <title>Extensive intraspecific genome diversity in a model arbuscular mycorrhizal fungus.</title>
        <authorList>
            <person name="Chen E.C.H."/>
            <person name="Morin E."/>
            <person name="Baudet D."/>
            <person name="Noel J."/>
            <person name="Ndikumana S."/>
            <person name="Charron P."/>
            <person name="St-Onge C."/>
            <person name="Giorgi J."/>
            <person name="Grigoriev I.V."/>
            <person name="Roux C."/>
            <person name="Martin F.M."/>
            <person name="Corradi N."/>
        </authorList>
    </citation>
    <scope>NUCLEOTIDE SEQUENCE [LARGE SCALE GENOMIC DNA]</scope>
    <source>
        <strain evidence="1 2">A1</strain>
    </source>
</reference>
<proteinExistence type="predicted"/>
<reference evidence="1 2" key="2">
    <citation type="submission" date="2017-10" db="EMBL/GenBank/DDBJ databases">
        <title>Genome analyses suggest a sexual origin of heterokaryosis in a supposedly ancient asexual fungus.</title>
        <authorList>
            <person name="Corradi N."/>
            <person name="Sedzielewska K."/>
            <person name="Noel J."/>
            <person name="Charron P."/>
            <person name="Farinelli L."/>
            <person name="Marton T."/>
            <person name="Kruger M."/>
            <person name="Pelin A."/>
            <person name="Brachmann A."/>
            <person name="Corradi N."/>
        </authorList>
    </citation>
    <scope>NUCLEOTIDE SEQUENCE [LARGE SCALE GENOMIC DNA]</scope>
    <source>
        <strain evidence="1 2">A1</strain>
    </source>
</reference>
<dbReference type="EMBL" id="LLXH01000042">
    <property type="protein sequence ID" value="PKC74768.1"/>
    <property type="molecule type" value="Genomic_DNA"/>
</dbReference>
<organism evidence="1 2">
    <name type="scientific">Rhizophagus irregularis</name>
    <dbReference type="NCBI Taxonomy" id="588596"/>
    <lineage>
        <taxon>Eukaryota</taxon>
        <taxon>Fungi</taxon>
        <taxon>Fungi incertae sedis</taxon>
        <taxon>Mucoromycota</taxon>
        <taxon>Glomeromycotina</taxon>
        <taxon>Glomeromycetes</taxon>
        <taxon>Glomerales</taxon>
        <taxon>Glomeraceae</taxon>
        <taxon>Rhizophagus</taxon>
    </lineage>
</organism>
<dbReference type="VEuPathDB" id="FungiDB:RhiirA1_449622"/>
<dbReference type="OrthoDB" id="2445244at2759"/>
<dbReference type="Proteomes" id="UP000232688">
    <property type="component" value="Unassembled WGS sequence"/>
</dbReference>
<dbReference type="VEuPathDB" id="FungiDB:RhiirFUN_016365"/>
<name>A0A2N0SGV7_9GLOM</name>
<sequence length="133" mass="15192">MVCLGFKDIGGFGNIIGTIDGNHIILLLKQPEIYWNQVVKNAFGRLKNRFGCLKELNIRKISTAVCLTECCIILHNFLESNNDNCNDNDNSNNSNDNNNSNNSDDSDYDNDYNYILKRAGEMKKILLYYKTKN</sequence>
<comment type="caution">
    <text evidence="1">The sequence shown here is derived from an EMBL/GenBank/DDBJ whole genome shotgun (WGS) entry which is preliminary data.</text>
</comment>
<accession>A0A2N0SGV7</accession>
<evidence type="ECO:0000313" key="2">
    <source>
        <dbReference type="Proteomes" id="UP000232688"/>
    </source>
</evidence>
<protein>
    <recommendedName>
        <fullName evidence="3">DDE Tnp4 domain-containing protein</fullName>
    </recommendedName>
</protein>
<dbReference type="AlphaFoldDB" id="A0A2N0SGV7"/>
<evidence type="ECO:0000313" key="1">
    <source>
        <dbReference type="EMBL" id="PKC74768.1"/>
    </source>
</evidence>
<evidence type="ECO:0008006" key="3">
    <source>
        <dbReference type="Google" id="ProtNLM"/>
    </source>
</evidence>